<name>A0A7X0H301_9BACT</name>
<reference evidence="3 4" key="1">
    <citation type="submission" date="2020-08" db="EMBL/GenBank/DDBJ databases">
        <title>Genomic Encyclopedia of Type Strains, Phase IV (KMG-IV): sequencing the most valuable type-strain genomes for metagenomic binning, comparative biology and taxonomic classification.</title>
        <authorList>
            <person name="Goeker M."/>
        </authorList>
    </citation>
    <scope>NUCLEOTIDE SEQUENCE [LARGE SCALE GENOMIC DNA]</scope>
    <source>
        <strain evidence="3 4">DSM 103725</strain>
    </source>
</reference>
<dbReference type="AlphaFoldDB" id="A0A7X0H301"/>
<feature type="signal peptide" evidence="2">
    <location>
        <begin position="1"/>
        <end position="27"/>
    </location>
</feature>
<proteinExistence type="predicted"/>
<keyword evidence="2" id="KW-0732">Signal</keyword>
<evidence type="ECO:0000256" key="1">
    <source>
        <dbReference type="SAM" id="MobiDB-lite"/>
    </source>
</evidence>
<feature type="chain" id="PRO_5031230641" description="HEAT repeat-containing protein" evidence="2">
    <location>
        <begin position="28"/>
        <end position="534"/>
    </location>
</feature>
<evidence type="ECO:0000313" key="4">
    <source>
        <dbReference type="Proteomes" id="UP000541810"/>
    </source>
</evidence>
<evidence type="ECO:0000256" key="2">
    <source>
        <dbReference type="SAM" id="SignalP"/>
    </source>
</evidence>
<protein>
    <recommendedName>
        <fullName evidence="5">HEAT repeat-containing protein</fullName>
    </recommendedName>
</protein>
<gene>
    <name evidence="3" type="ORF">HNQ40_000139</name>
</gene>
<comment type="caution">
    <text evidence="3">The sequence shown here is derived from an EMBL/GenBank/DDBJ whole genome shotgun (WGS) entry which is preliminary data.</text>
</comment>
<dbReference type="EMBL" id="JACHGY010000001">
    <property type="protein sequence ID" value="MBB6428333.1"/>
    <property type="molecule type" value="Genomic_DNA"/>
</dbReference>
<dbReference type="RefSeq" id="WP_184675372.1">
    <property type="nucleotide sequence ID" value="NZ_JACHGY010000001.1"/>
</dbReference>
<keyword evidence="4" id="KW-1185">Reference proteome</keyword>
<dbReference type="Proteomes" id="UP000541810">
    <property type="component" value="Unassembled WGS sequence"/>
</dbReference>
<evidence type="ECO:0008006" key="5">
    <source>
        <dbReference type="Google" id="ProtNLM"/>
    </source>
</evidence>
<sequence>MRRGRALGAVLCSAGLLALSVPETAAAETRSAPTSEDSPVPPSSTPALVPDRETTQQAILLFNDAVTVQADGRHNRLLRALRHLEAPELGPLFVGLSRADHPSLRVHGMLGIAELNQPRGLTPSDIATVPRPDVQAELISAALDGELIDPPTRLALLGWQGLDPGVKLLLSSPLVAAGDFDKDSPGYADLLEALDDPALGKKGLAGLLLTQLGNDQGKQVLADLRRSTHPSAQAAQATLLETAWSHGLNGCADWAYSIATTPDLPPRLEMLALKVAIRFGDRRADAWWSERWSNSEDITFQTRLAWVGLEAAPWMDAERFEPLIDSEDELVAQLGRTAQAISMSRNDTAEFPEVETRVINLIETNHPLACRWATRYAQDIGSAEFASAVVLRTEPGEPRGRARRLDAVVRSTQTLIELEPIQAKTLIVTALQSETVEPAWQRGVLLGLIRSRSDEAREIVQELPAFSDLDTQALALVLRLQSPEPLTEEQTQTLSRVIRGGAELDDSLRIQLAWTYLQQTGQGQEAIAAVLAQP</sequence>
<evidence type="ECO:0000313" key="3">
    <source>
        <dbReference type="EMBL" id="MBB6428333.1"/>
    </source>
</evidence>
<organism evidence="3 4">
    <name type="scientific">Algisphaera agarilytica</name>
    <dbReference type="NCBI Taxonomy" id="1385975"/>
    <lineage>
        <taxon>Bacteria</taxon>
        <taxon>Pseudomonadati</taxon>
        <taxon>Planctomycetota</taxon>
        <taxon>Phycisphaerae</taxon>
        <taxon>Phycisphaerales</taxon>
        <taxon>Phycisphaeraceae</taxon>
        <taxon>Algisphaera</taxon>
    </lineage>
</organism>
<feature type="region of interest" description="Disordered" evidence="1">
    <location>
        <begin position="27"/>
        <end position="49"/>
    </location>
</feature>
<accession>A0A7X0H301</accession>